<dbReference type="InterPro" id="IPR006450">
    <property type="entry name" value="Phage_HK97_gp6-like"/>
</dbReference>
<dbReference type="InterPro" id="IPR021146">
    <property type="entry name" value="Phage_gp6-like_head-tail"/>
</dbReference>
<proteinExistence type="predicted"/>
<evidence type="ECO:0000313" key="2">
    <source>
        <dbReference type="Proteomes" id="UP000634522"/>
    </source>
</evidence>
<dbReference type="InterPro" id="IPR011738">
    <property type="entry name" value="Phage_CHP"/>
</dbReference>
<protein>
    <recommendedName>
        <fullName evidence="3">Phage gp6-like head-tail connector protein</fullName>
    </recommendedName>
</protein>
<dbReference type="RefSeq" id="WP_169141144.1">
    <property type="nucleotide sequence ID" value="NZ_WTVS01000026.1"/>
</dbReference>
<dbReference type="NCBIfam" id="TIGR02215">
    <property type="entry name" value="phage_chp_gp8"/>
    <property type="match status" value="1"/>
</dbReference>
<organism evidence="1 2">
    <name type="scientific">Aromatoleum toluolicum</name>
    <dbReference type="NCBI Taxonomy" id="90060"/>
    <lineage>
        <taxon>Bacteria</taxon>
        <taxon>Pseudomonadati</taxon>
        <taxon>Pseudomonadota</taxon>
        <taxon>Betaproteobacteria</taxon>
        <taxon>Rhodocyclales</taxon>
        <taxon>Rhodocyclaceae</taxon>
        <taxon>Aromatoleum</taxon>
    </lineage>
</organism>
<dbReference type="Pfam" id="PF05135">
    <property type="entry name" value="Phage_connect_1"/>
    <property type="match status" value="1"/>
</dbReference>
<evidence type="ECO:0008006" key="3">
    <source>
        <dbReference type="Google" id="ProtNLM"/>
    </source>
</evidence>
<sequence length="190" mass="20379">MNFKVITAVAIEPVSLAEARLQCKVDSDDTSHDALLTSLITAAREYAEHYTGLALAPRTLEAALEEFPAGAICLPMPPVTALTSIKYTDTAGAEQTLSASAYALSPYGVPPREVALTYGSAWPATREIPDAVRVRFDCGYAAAALPQAVKAAMLLHIEVESPLNPHTPAEREAKERARDSLLNTVKVWGF</sequence>
<evidence type="ECO:0000313" key="1">
    <source>
        <dbReference type="EMBL" id="NMF98391.1"/>
    </source>
</evidence>
<accession>A0ABX1NGJ5</accession>
<gene>
    <name evidence="1" type="ORF">GPA27_13450</name>
</gene>
<comment type="caution">
    <text evidence="1">The sequence shown here is derived from an EMBL/GenBank/DDBJ whole genome shotgun (WGS) entry which is preliminary data.</text>
</comment>
<dbReference type="Proteomes" id="UP000634522">
    <property type="component" value="Unassembled WGS sequence"/>
</dbReference>
<dbReference type="Gene3D" id="1.10.3230.30">
    <property type="entry name" value="Phage gp6-like head-tail connector protein"/>
    <property type="match status" value="1"/>
</dbReference>
<keyword evidence="2" id="KW-1185">Reference proteome</keyword>
<dbReference type="CDD" id="cd08054">
    <property type="entry name" value="gp6"/>
    <property type="match status" value="1"/>
</dbReference>
<reference evidence="1 2" key="1">
    <citation type="submission" date="2019-12" db="EMBL/GenBank/DDBJ databases">
        <title>Comparative genomics gives insights into the taxonomy of the Azoarcus-Aromatoleum group and reveals separate origins of nif in the plant-associated Azoarcus and non-plant-associated Aromatoleum sub-groups.</title>
        <authorList>
            <person name="Lafos M."/>
            <person name="Maluk M."/>
            <person name="Batista M."/>
            <person name="Junghare M."/>
            <person name="Carmona M."/>
            <person name="Faoro H."/>
            <person name="Cruz L.M."/>
            <person name="Battistoni F."/>
            <person name="De Souza E."/>
            <person name="Pedrosa F."/>
            <person name="Chen W.-M."/>
            <person name="Poole P.S."/>
            <person name="Dixon R.A."/>
            <person name="James E.K."/>
        </authorList>
    </citation>
    <scope>NUCLEOTIDE SEQUENCE [LARGE SCALE GENOMIC DNA]</scope>
    <source>
        <strain evidence="1 2">T</strain>
    </source>
</reference>
<dbReference type="NCBIfam" id="TIGR01560">
    <property type="entry name" value="put_DNA_pack"/>
    <property type="match status" value="1"/>
</dbReference>
<name>A0ABX1NGJ5_9RHOO</name>
<dbReference type="EMBL" id="WTVS01000026">
    <property type="protein sequence ID" value="NMF98391.1"/>
    <property type="molecule type" value="Genomic_DNA"/>
</dbReference>